<keyword evidence="2" id="KW-1185">Reference proteome</keyword>
<accession>A0ABT5Z9N4</accession>
<evidence type="ECO:0000313" key="1">
    <source>
        <dbReference type="EMBL" id="MDF2260428.1"/>
    </source>
</evidence>
<reference evidence="1 2" key="1">
    <citation type="submission" date="2023-03" db="EMBL/GenBank/DDBJ databases">
        <title>Draft genome sequence of type strain Streptomyces ferralitis JCM 14344.</title>
        <authorList>
            <person name="Klaysubun C."/>
            <person name="Duangmal K."/>
        </authorList>
    </citation>
    <scope>NUCLEOTIDE SEQUENCE [LARGE SCALE GENOMIC DNA]</scope>
    <source>
        <strain evidence="1 2">JCM 14344</strain>
    </source>
</reference>
<protein>
    <submittedName>
        <fullName evidence="1">Uncharacterized protein</fullName>
    </submittedName>
</protein>
<gene>
    <name evidence="1" type="ORF">P2L57_33380</name>
</gene>
<name>A0ABT5Z9N4_9ACTN</name>
<sequence>MVLLDSHAGVLRPDDARGLALIAAGTALPDDVVDQFDDSLMIAGGGYARVLESWRPEP</sequence>
<dbReference type="Proteomes" id="UP001220022">
    <property type="component" value="Unassembled WGS sequence"/>
</dbReference>
<evidence type="ECO:0000313" key="2">
    <source>
        <dbReference type="Proteomes" id="UP001220022"/>
    </source>
</evidence>
<organism evidence="1 2">
    <name type="scientific">Streptantibioticus ferralitis</name>
    <dbReference type="NCBI Taxonomy" id="236510"/>
    <lineage>
        <taxon>Bacteria</taxon>
        <taxon>Bacillati</taxon>
        <taxon>Actinomycetota</taxon>
        <taxon>Actinomycetes</taxon>
        <taxon>Kitasatosporales</taxon>
        <taxon>Streptomycetaceae</taxon>
        <taxon>Streptantibioticus</taxon>
    </lineage>
</organism>
<proteinExistence type="predicted"/>
<comment type="caution">
    <text evidence="1">The sequence shown here is derived from an EMBL/GenBank/DDBJ whole genome shotgun (WGS) entry which is preliminary data.</text>
</comment>
<dbReference type="EMBL" id="JARHTQ010000034">
    <property type="protein sequence ID" value="MDF2260428.1"/>
    <property type="molecule type" value="Genomic_DNA"/>
</dbReference>
<dbReference type="RefSeq" id="WP_275821026.1">
    <property type="nucleotide sequence ID" value="NZ_BAAANM010000033.1"/>
</dbReference>